<proteinExistence type="predicted"/>
<dbReference type="InterPro" id="IPR029063">
    <property type="entry name" value="SAM-dependent_MTases_sf"/>
</dbReference>
<comment type="caution">
    <text evidence="1">The sequence shown here is derived from an EMBL/GenBank/DDBJ whole genome shotgun (WGS) entry which is preliminary data.</text>
</comment>
<evidence type="ECO:0000313" key="1">
    <source>
        <dbReference type="EMBL" id="EMG11617.1"/>
    </source>
</evidence>
<organism evidence="1 2">
    <name type="scientific">Leptospira interrogans serovar Grippotyphosa str. LT2186</name>
    <dbReference type="NCBI Taxonomy" id="1001599"/>
    <lineage>
        <taxon>Bacteria</taxon>
        <taxon>Pseudomonadati</taxon>
        <taxon>Spirochaetota</taxon>
        <taxon>Spirochaetia</taxon>
        <taxon>Leptospirales</taxon>
        <taxon>Leptospiraceae</taxon>
        <taxon>Leptospira</taxon>
    </lineage>
</organism>
<accession>M3I6Y3</accession>
<reference evidence="1 2" key="1">
    <citation type="submission" date="2013-02" db="EMBL/GenBank/DDBJ databases">
        <authorList>
            <person name="Harkins D.M."/>
            <person name="Durkin A.S."/>
            <person name="Brinkac L.M."/>
            <person name="Haft D.H."/>
            <person name="Selengut J.D."/>
            <person name="Sanka R."/>
            <person name="DePew J."/>
            <person name="Purushe J."/>
            <person name="Tulsiani S.M."/>
            <person name="Graham G.C."/>
            <person name="Burns M.-A."/>
            <person name="Dohnt M.F."/>
            <person name="Smythe L.D."/>
            <person name="McKay D.B."/>
            <person name="Craig S.B."/>
            <person name="Vinetz J.M."/>
            <person name="Sutton G.G."/>
            <person name="Nierman W.C."/>
            <person name="Fouts D.E."/>
        </authorList>
    </citation>
    <scope>NUCLEOTIDE SEQUENCE [LARGE SCALE GENOMIC DNA]</scope>
    <source>
        <strain evidence="1 2">LT2186</strain>
    </source>
</reference>
<evidence type="ECO:0000313" key="2">
    <source>
        <dbReference type="Proteomes" id="UP000011776"/>
    </source>
</evidence>
<name>M3I6Y3_LEPIR</name>
<dbReference type="BioCyc" id="LINT1001599:G11K9-4705-MONOMER"/>
<dbReference type="Proteomes" id="UP000011776">
    <property type="component" value="Unassembled WGS sequence"/>
</dbReference>
<dbReference type="AlphaFoldDB" id="M3I6Y3"/>
<dbReference type="Gene3D" id="3.40.50.150">
    <property type="entry name" value="Vaccinia Virus protein VP39"/>
    <property type="match status" value="1"/>
</dbReference>
<protein>
    <submittedName>
        <fullName evidence="1">Uncharacterized protein</fullName>
    </submittedName>
</protein>
<sequence>MLFEKVRASDARFQDMMTSLYNDYKLEQGFSTDEVISKARSLKGVLEPFSTQGNIDLMKRAGFVDIMTVMKYVCFEGFLAIK</sequence>
<dbReference type="EMBL" id="AFME02000154">
    <property type="protein sequence ID" value="EMG11617.1"/>
    <property type="molecule type" value="Genomic_DNA"/>
</dbReference>
<gene>
    <name evidence="1" type="ORF">LEP1GSC151_1683</name>
</gene>